<name>A0A1I1J981_9FLAO</name>
<organism evidence="2 3">
    <name type="scientific">Zunongwangia mangrovi</name>
    <dbReference type="NCBI Taxonomy" id="1334022"/>
    <lineage>
        <taxon>Bacteria</taxon>
        <taxon>Pseudomonadati</taxon>
        <taxon>Bacteroidota</taxon>
        <taxon>Flavobacteriia</taxon>
        <taxon>Flavobacteriales</taxon>
        <taxon>Flavobacteriaceae</taxon>
        <taxon>Zunongwangia</taxon>
    </lineage>
</organism>
<dbReference type="AlphaFoldDB" id="A0A1I1J981"/>
<accession>A0A1I1J981</accession>
<evidence type="ECO:0000259" key="1">
    <source>
        <dbReference type="Pfam" id="PF08818"/>
    </source>
</evidence>
<gene>
    <name evidence="2" type="ORF">SAMN04487907_104143</name>
</gene>
<dbReference type="OrthoDB" id="9813231at2"/>
<dbReference type="EMBL" id="FOKV01000004">
    <property type="protein sequence ID" value="SFC42493.1"/>
    <property type="molecule type" value="Genomic_DNA"/>
</dbReference>
<proteinExistence type="predicted"/>
<feature type="domain" description="YdhG-like" evidence="1">
    <location>
        <begin position="20"/>
        <end position="133"/>
    </location>
</feature>
<dbReference type="RefSeq" id="WP_092542615.1">
    <property type="nucleotide sequence ID" value="NZ_FOKV01000004.1"/>
</dbReference>
<dbReference type="InterPro" id="IPR014922">
    <property type="entry name" value="YdhG-like"/>
</dbReference>
<reference evidence="3" key="1">
    <citation type="submission" date="2016-10" db="EMBL/GenBank/DDBJ databases">
        <authorList>
            <person name="Varghese N."/>
            <person name="Submissions S."/>
        </authorList>
    </citation>
    <scope>NUCLEOTIDE SEQUENCE [LARGE SCALE GENOMIC DNA]</scope>
    <source>
        <strain evidence="3">DSM 24499</strain>
    </source>
</reference>
<protein>
    <recommendedName>
        <fullName evidence="1">YdhG-like domain-containing protein</fullName>
    </recommendedName>
</protein>
<dbReference type="Pfam" id="PF08818">
    <property type="entry name" value="DUF1801"/>
    <property type="match status" value="1"/>
</dbReference>
<sequence>MKNDSLTPDDYISNLPEDRQLKLQKLREVIKQNLPKGFEETMNYGMIGYVVPHSIYPDGYHCDPSMPLPFINIASQKNHITVYHLGMYAQPKLLEWFLDEFKKFSPKKPNMGKSCIRFSKTQEIPYQLIGDLASKLKPLEWIAIYESQTRKK</sequence>
<dbReference type="SUPFAM" id="SSF159888">
    <property type="entry name" value="YdhG-like"/>
    <property type="match status" value="1"/>
</dbReference>
<evidence type="ECO:0000313" key="2">
    <source>
        <dbReference type="EMBL" id="SFC42493.1"/>
    </source>
</evidence>
<dbReference type="Proteomes" id="UP000199438">
    <property type="component" value="Unassembled WGS sequence"/>
</dbReference>
<keyword evidence="3" id="KW-1185">Reference proteome</keyword>
<evidence type="ECO:0000313" key="3">
    <source>
        <dbReference type="Proteomes" id="UP000199438"/>
    </source>
</evidence>
<dbReference type="STRING" id="1334022.SAMN04487907_104143"/>
<dbReference type="Gene3D" id="3.90.1150.200">
    <property type="match status" value="1"/>
</dbReference>